<dbReference type="InterPro" id="IPR015424">
    <property type="entry name" value="PyrdxlP-dep_Trfase"/>
</dbReference>
<feature type="modified residue" description="N6-(pyridoxal phosphate)lysine" evidence="7">
    <location>
        <position position="220"/>
    </location>
</feature>
<keyword evidence="2 7" id="KW-0663">Pyridoxal phosphate</keyword>
<gene>
    <name evidence="10" type="ORF">HKD39_13070</name>
</gene>
<feature type="compositionally biased region" description="Low complexity" evidence="9">
    <location>
        <begin position="1"/>
        <end position="18"/>
    </location>
</feature>
<dbReference type="PANTHER" id="PTHR11808">
    <property type="entry name" value="TRANS-SULFURATION ENZYME FAMILY MEMBER"/>
    <property type="match status" value="1"/>
</dbReference>
<dbReference type="GO" id="GO:0018826">
    <property type="term" value="F:methionine gamma-lyase activity"/>
    <property type="evidence" value="ECO:0007669"/>
    <property type="project" value="UniProtKB-EC"/>
</dbReference>
<dbReference type="GO" id="GO:0030170">
    <property type="term" value="F:pyridoxal phosphate binding"/>
    <property type="evidence" value="ECO:0007669"/>
    <property type="project" value="InterPro"/>
</dbReference>
<dbReference type="RefSeq" id="WP_171200314.1">
    <property type="nucleotide sequence ID" value="NZ_JABEND010000007.1"/>
</dbReference>
<dbReference type="Gene3D" id="3.90.1150.10">
    <property type="entry name" value="Aspartate Aminotransferase, domain 1"/>
    <property type="match status" value="1"/>
</dbReference>
<dbReference type="GO" id="GO:0005737">
    <property type="term" value="C:cytoplasm"/>
    <property type="evidence" value="ECO:0007669"/>
    <property type="project" value="TreeGrafter"/>
</dbReference>
<comment type="catalytic activity">
    <reaction evidence="5">
        <text>L-homocysteine + H2O = 2-oxobutanoate + hydrogen sulfide + NH4(+) + H(+)</text>
        <dbReference type="Rhea" id="RHEA:14501"/>
        <dbReference type="ChEBI" id="CHEBI:15377"/>
        <dbReference type="ChEBI" id="CHEBI:15378"/>
        <dbReference type="ChEBI" id="CHEBI:16763"/>
        <dbReference type="ChEBI" id="CHEBI:28938"/>
        <dbReference type="ChEBI" id="CHEBI:29919"/>
        <dbReference type="ChEBI" id="CHEBI:58199"/>
        <dbReference type="EC" id="4.4.1.2"/>
    </reaction>
    <physiologicalReaction direction="left-to-right" evidence="5">
        <dbReference type="Rhea" id="RHEA:14502"/>
    </physiologicalReaction>
</comment>
<dbReference type="GO" id="GO:0019343">
    <property type="term" value="P:cysteine biosynthetic process via cystathionine"/>
    <property type="evidence" value="ECO:0007669"/>
    <property type="project" value="TreeGrafter"/>
</dbReference>
<evidence type="ECO:0000256" key="4">
    <source>
        <dbReference type="ARBA" id="ARBA00047199"/>
    </source>
</evidence>
<dbReference type="Proteomes" id="UP000562984">
    <property type="component" value="Unassembled WGS sequence"/>
</dbReference>
<protein>
    <recommendedName>
        <fullName evidence="3">homocysteine desulfhydrase</fullName>
        <ecNumber evidence="3">4.4.1.2</ecNumber>
    </recommendedName>
    <alternativeName>
        <fullName evidence="4">Homocysteine desulfhydrase</fullName>
    </alternativeName>
</protein>
<feature type="region of interest" description="Disordered" evidence="9">
    <location>
        <begin position="1"/>
        <end position="36"/>
    </location>
</feature>
<dbReference type="FunFam" id="3.40.640.10:FF:000046">
    <property type="entry name" value="Cystathionine gamma-lyase"/>
    <property type="match status" value="1"/>
</dbReference>
<name>A0A849AII3_9ACTN</name>
<evidence type="ECO:0000256" key="6">
    <source>
        <dbReference type="ARBA" id="ARBA00052699"/>
    </source>
</evidence>
<sequence>MTDPAAGQQPTTTQTPRALGTRTVHPPRPAAAAGRPLSQPIYQASVFAHDDPTTLTDSLDNPRGAYGYSRMANPTVRALEAAAADLEGAELAVATASGMGAIHAVLGSLLSAGGHVVIQESIYGGTTGLFDDMAARWNIEFTAVPGDDPAAVRAALRADTAAVYLETISNPMTAIADIAGIAEVTRGSAAKLVVDNTFASPMGCRPLQLGADVVIHSATKYLGGHDDVTAGIACYADAELGSAAWKFAVATGSTLDPFAAWLVLRGMATLALRMRAAGATAAELADRLRQRDDVLAVHHPSLAGHPQHRLATEQLNGFGPMLAFDLADADAAQQLIGRLQLIQNAPSMGGVETVAMHPASTSHRHYSPRALAAAGIAPGTVRISTGIEEVEDIWTDLRAALG</sequence>
<evidence type="ECO:0000256" key="5">
    <source>
        <dbReference type="ARBA" id="ARBA00048780"/>
    </source>
</evidence>
<evidence type="ECO:0000256" key="1">
    <source>
        <dbReference type="ARBA" id="ARBA00001933"/>
    </source>
</evidence>
<proteinExistence type="inferred from homology"/>
<dbReference type="AlphaFoldDB" id="A0A849AII3"/>
<evidence type="ECO:0000256" key="2">
    <source>
        <dbReference type="ARBA" id="ARBA00022898"/>
    </source>
</evidence>
<comment type="catalytic activity">
    <reaction evidence="6">
        <text>L-methionine + H2O = methanethiol + 2-oxobutanoate + NH4(+)</text>
        <dbReference type="Rhea" id="RHEA:23800"/>
        <dbReference type="ChEBI" id="CHEBI:15377"/>
        <dbReference type="ChEBI" id="CHEBI:16007"/>
        <dbReference type="ChEBI" id="CHEBI:16763"/>
        <dbReference type="ChEBI" id="CHEBI:28938"/>
        <dbReference type="ChEBI" id="CHEBI:57844"/>
        <dbReference type="EC" id="4.4.1.11"/>
    </reaction>
    <physiologicalReaction direction="left-to-right" evidence="6">
        <dbReference type="Rhea" id="RHEA:23801"/>
    </physiologicalReaction>
</comment>
<dbReference type="EMBL" id="JABEND010000007">
    <property type="protein sequence ID" value="NNG36622.1"/>
    <property type="molecule type" value="Genomic_DNA"/>
</dbReference>
<organism evidence="10 11">
    <name type="scientific">Nakamurella aerolata</name>
    <dbReference type="NCBI Taxonomy" id="1656892"/>
    <lineage>
        <taxon>Bacteria</taxon>
        <taxon>Bacillati</taxon>
        <taxon>Actinomycetota</taxon>
        <taxon>Actinomycetes</taxon>
        <taxon>Nakamurellales</taxon>
        <taxon>Nakamurellaceae</taxon>
        <taxon>Nakamurella</taxon>
    </lineage>
</organism>
<comment type="caution">
    <text evidence="10">The sequence shown here is derived from an EMBL/GenBank/DDBJ whole genome shotgun (WGS) entry which is preliminary data.</text>
</comment>
<dbReference type="PANTHER" id="PTHR11808:SF85">
    <property type="entry name" value="CYSTATHIONINE GAMMA-LYASE-RELATED"/>
    <property type="match status" value="1"/>
</dbReference>
<accession>A0A849AII3</accession>
<evidence type="ECO:0000256" key="3">
    <source>
        <dbReference type="ARBA" id="ARBA00047175"/>
    </source>
</evidence>
<dbReference type="InterPro" id="IPR015422">
    <property type="entry name" value="PyrdxlP-dep_Trfase_small"/>
</dbReference>
<dbReference type="InterPro" id="IPR000277">
    <property type="entry name" value="Cys/Met-Metab_PyrdxlP-dep_enz"/>
</dbReference>
<keyword evidence="10" id="KW-0032">Aminotransferase</keyword>
<dbReference type="PIRSF" id="PIRSF001434">
    <property type="entry name" value="CGS"/>
    <property type="match status" value="1"/>
</dbReference>
<evidence type="ECO:0000256" key="7">
    <source>
        <dbReference type="PIRSR" id="PIRSR001434-2"/>
    </source>
</evidence>
<comment type="similarity">
    <text evidence="8">Belongs to the trans-sulfuration enzymes family.</text>
</comment>
<dbReference type="InterPro" id="IPR015421">
    <property type="entry name" value="PyrdxlP-dep_Trfase_major"/>
</dbReference>
<dbReference type="SUPFAM" id="SSF53383">
    <property type="entry name" value="PLP-dependent transferases"/>
    <property type="match status" value="1"/>
</dbReference>
<dbReference type="GO" id="GO:0004123">
    <property type="term" value="F:cystathionine gamma-lyase activity"/>
    <property type="evidence" value="ECO:0007669"/>
    <property type="project" value="TreeGrafter"/>
</dbReference>
<dbReference type="EC" id="4.4.1.2" evidence="3"/>
<comment type="cofactor">
    <cofactor evidence="1 8">
        <name>pyridoxal 5'-phosphate</name>
        <dbReference type="ChEBI" id="CHEBI:597326"/>
    </cofactor>
</comment>
<evidence type="ECO:0000313" key="11">
    <source>
        <dbReference type="Proteomes" id="UP000562984"/>
    </source>
</evidence>
<dbReference type="Gene3D" id="3.40.640.10">
    <property type="entry name" value="Type I PLP-dependent aspartate aminotransferase-like (Major domain)"/>
    <property type="match status" value="1"/>
</dbReference>
<dbReference type="GO" id="GO:0019346">
    <property type="term" value="P:transsulfuration"/>
    <property type="evidence" value="ECO:0007669"/>
    <property type="project" value="InterPro"/>
</dbReference>
<dbReference type="Pfam" id="PF01053">
    <property type="entry name" value="Cys_Met_Meta_PP"/>
    <property type="match status" value="1"/>
</dbReference>
<evidence type="ECO:0000256" key="9">
    <source>
        <dbReference type="SAM" id="MobiDB-lite"/>
    </source>
</evidence>
<keyword evidence="11" id="KW-1185">Reference proteome</keyword>
<keyword evidence="10" id="KW-0808">Transferase</keyword>
<dbReference type="GO" id="GO:0047982">
    <property type="term" value="F:homocysteine desulfhydrase activity"/>
    <property type="evidence" value="ECO:0007669"/>
    <property type="project" value="UniProtKB-EC"/>
</dbReference>
<evidence type="ECO:0000313" key="10">
    <source>
        <dbReference type="EMBL" id="NNG36622.1"/>
    </source>
</evidence>
<dbReference type="GO" id="GO:0008483">
    <property type="term" value="F:transaminase activity"/>
    <property type="evidence" value="ECO:0007669"/>
    <property type="project" value="UniProtKB-KW"/>
</dbReference>
<evidence type="ECO:0000256" key="8">
    <source>
        <dbReference type="RuleBase" id="RU362118"/>
    </source>
</evidence>
<reference evidence="10 11" key="1">
    <citation type="submission" date="2020-05" db="EMBL/GenBank/DDBJ databases">
        <title>Nakamurella sp. DB0629 isolated from air conditioner.</title>
        <authorList>
            <person name="Kim D.H."/>
            <person name="Kim D.-U."/>
        </authorList>
    </citation>
    <scope>NUCLEOTIDE SEQUENCE [LARGE SCALE GENOMIC DNA]</scope>
    <source>
        <strain evidence="10 11">DB0629</strain>
    </source>
</reference>